<keyword evidence="5" id="KW-1185">Reference proteome</keyword>
<dbReference type="EMBL" id="JAHMUF010000017">
    <property type="protein sequence ID" value="KAG7192500.1"/>
    <property type="molecule type" value="Genomic_DNA"/>
</dbReference>
<dbReference type="InterPro" id="IPR035940">
    <property type="entry name" value="CAP_sf"/>
</dbReference>
<name>A0A9P7V6Y0_9ASCO</name>
<evidence type="ECO:0000259" key="3">
    <source>
        <dbReference type="SMART" id="SM00198"/>
    </source>
</evidence>
<dbReference type="GeneID" id="66114969"/>
<evidence type="ECO:0000256" key="2">
    <source>
        <dbReference type="SAM" id="SignalP"/>
    </source>
</evidence>
<dbReference type="InterPro" id="IPR001283">
    <property type="entry name" value="CRISP-related"/>
</dbReference>
<dbReference type="Gene3D" id="3.40.33.10">
    <property type="entry name" value="CAP"/>
    <property type="match status" value="1"/>
</dbReference>
<protein>
    <recommendedName>
        <fullName evidence="3">SCP domain-containing protein</fullName>
    </recommendedName>
</protein>
<evidence type="ECO:0000313" key="5">
    <source>
        <dbReference type="Proteomes" id="UP000790833"/>
    </source>
</evidence>
<organism evidence="4 5">
    <name type="scientific">Scheffersomyces spartinae</name>
    <dbReference type="NCBI Taxonomy" id="45513"/>
    <lineage>
        <taxon>Eukaryota</taxon>
        <taxon>Fungi</taxon>
        <taxon>Dikarya</taxon>
        <taxon>Ascomycota</taxon>
        <taxon>Saccharomycotina</taxon>
        <taxon>Pichiomycetes</taxon>
        <taxon>Debaryomycetaceae</taxon>
        <taxon>Scheffersomyces</taxon>
    </lineage>
</organism>
<reference evidence="4" key="1">
    <citation type="submission" date="2021-03" db="EMBL/GenBank/DDBJ databases">
        <authorList>
            <person name="Palmer J.M."/>
        </authorList>
    </citation>
    <scope>NUCLEOTIDE SEQUENCE</scope>
    <source>
        <strain evidence="4">ARV_011</strain>
    </source>
</reference>
<comment type="caution">
    <text evidence="4">The sequence shown here is derived from an EMBL/GenBank/DDBJ whole genome shotgun (WGS) entry which is preliminary data.</text>
</comment>
<feature type="region of interest" description="Disordered" evidence="1">
    <location>
        <begin position="139"/>
        <end position="171"/>
    </location>
</feature>
<dbReference type="PRINTS" id="PR00837">
    <property type="entry name" value="V5TPXLIKE"/>
</dbReference>
<dbReference type="PANTHER" id="PTHR10334">
    <property type="entry name" value="CYSTEINE-RICH SECRETORY PROTEIN-RELATED"/>
    <property type="match status" value="1"/>
</dbReference>
<dbReference type="SMART" id="SM00198">
    <property type="entry name" value="SCP"/>
    <property type="match status" value="1"/>
</dbReference>
<feature type="compositionally biased region" description="Polar residues" evidence="1">
    <location>
        <begin position="153"/>
        <end position="171"/>
    </location>
</feature>
<sequence length="338" mass="36508">MKVTSLLALGAISTVAQAKTYYETVTFVSTIFADVTFTTTASPKYVTEGGHHKHAGHFSDADFEFPKDGSDTTIIIDNHNGVAEASPSSAAAEAAASVEATVSVEADSNTKSAPRMSTSLAYSFATTIENDYEATASVKAPAPSSSKDSESTVSAAAPTQASTKDSSTGNSDIYSAISNSPGLNETFAKIILDYHNDVRRIHQAPEMAWNKTLWEYAQKHADAYVCGSGLKHTGGPFGENLLAGGSDPTVAAPSWYSEEKDWVYGVNGTQYSHFSQMVWFDTDQLGCAYKYCSDREKLYPGYYVICNYYKFGNVMKTQAKQVLPPIKSLEYLALTSYN</sequence>
<evidence type="ECO:0000256" key="1">
    <source>
        <dbReference type="SAM" id="MobiDB-lite"/>
    </source>
</evidence>
<accession>A0A9P7V6Y0</accession>
<dbReference type="AlphaFoldDB" id="A0A9P7V6Y0"/>
<dbReference type="SUPFAM" id="SSF55797">
    <property type="entry name" value="PR-1-like"/>
    <property type="match status" value="1"/>
</dbReference>
<feature type="signal peptide" evidence="2">
    <location>
        <begin position="1"/>
        <end position="18"/>
    </location>
</feature>
<dbReference type="Proteomes" id="UP000790833">
    <property type="component" value="Unassembled WGS sequence"/>
</dbReference>
<evidence type="ECO:0000313" key="4">
    <source>
        <dbReference type="EMBL" id="KAG7192500.1"/>
    </source>
</evidence>
<dbReference type="RefSeq" id="XP_043048050.1">
    <property type="nucleotide sequence ID" value="XM_043192386.1"/>
</dbReference>
<feature type="chain" id="PRO_5040331573" description="SCP domain-containing protein" evidence="2">
    <location>
        <begin position="19"/>
        <end position="338"/>
    </location>
</feature>
<gene>
    <name evidence="4" type="ORF">KQ657_001595</name>
</gene>
<dbReference type="Pfam" id="PF00188">
    <property type="entry name" value="CAP"/>
    <property type="match status" value="1"/>
</dbReference>
<dbReference type="OrthoDB" id="337038at2759"/>
<proteinExistence type="predicted"/>
<feature type="domain" description="SCP" evidence="3">
    <location>
        <begin position="186"/>
        <end position="316"/>
    </location>
</feature>
<dbReference type="InterPro" id="IPR014044">
    <property type="entry name" value="CAP_dom"/>
</dbReference>
<keyword evidence="2" id="KW-0732">Signal</keyword>